<dbReference type="AlphaFoldDB" id="A0A3N4LZN2"/>
<dbReference type="Pfam" id="PF12770">
    <property type="entry name" value="CHAT"/>
    <property type="match status" value="1"/>
</dbReference>
<name>A0A3N4LZN2_9PEZI</name>
<keyword evidence="3" id="KW-1185">Reference proteome</keyword>
<dbReference type="InterPro" id="IPR024983">
    <property type="entry name" value="CHAT_dom"/>
</dbReference>
<organism evidence="2 3">
    <name type="scientific">Terfezia boudieri ATCC MYA-4762</name>
    <dbReference type="NCBI Taxonomy" id="1051890"/>
    <lineage>
        <taxon>Eukaryota</taxon>
        <taxon>Fungi</taxon>
        <taxon>Dikarya</taxon>
        <taxon>Ascomycota</taxon>
        <taxon>Pezizomycotina</taxon>
        <taxon>Pezizomycetes</taxon>
        <taxon>Pezizales</taxon>
        <taxon>Pezizaceae</taxon>
        <taxon>Terfezia</taxon>
    </lineage>
</organism>
<accession>A0A3N4LZN2</accession>
<dbReference type="EMBL" id="ML121532">
    <property type="protein sequence ID" value="RPB27039.1"/>
    <property type="molecule type" value="Genomic_DNA"/>
</dbReference>
<protein>
    <recommendedName>
        <fullName evidence="1">CHAT domain-containing protein</fullName>
    </recommendedName>
</protein>
<gene>
    <name evidence="2" type="ORF">L211DRAFT_780416</name>
</gene>
<reference evidence="2 3" key="1">
    <citation type="journal article" date="2018" name="Nat. Ecol. Evol.">
        <title>Pezizomycetes genomes reveal the molecular basis of ectomycorrhizal truffle lifestyle.</title>
        <authorList>
            <person name="Murat C."/>
            <person name="Payen T."/>
            <person name="Noel B."/>
            <person name="Kuo A."/>
            <person name="Morin E."/>
            <person name="Chen J."/>
            <person name="Kohler A."/>
            <person name="Krizsan K."/>
            <person name="Balestrini R."/>
            <person name="Da Silva C."/>
            <person name="Montanini B."/>
            <person name="Hainaut M."/>
            <person name="Levati E."/>
            <person name="Barry K.W."/>
            <person name="Belfiori B."/>
            <person name="Cichocki N."/>
            <person name="Clum A."/>
            <person name="Dockter R.B."/>
            <person name="Fauchery L."/>
            <person name="Guy J."/>
            <person name="Iotti M."/>
            <person name="Le Tacon F."/>
            <person name="Lindquist E.A."/>
            <person name="Lipzen A."/>
            <person name="Malagnac F."/>
            <person name="Mello A."/>
            <person name="Molinier V."/>
            <person name="Miyauchi S."/>
            <person name="Poulain J."/>
            <person name="Riccioni C."/>
            <person name="Rubini A."/>
            <person name="Sitrit Y."/>
            <person name="Splivallo R."/>
            <person name="Traeger S."/>
            <person name="Wang M."/>
            <person name="Zifcakova L."/>
            <person name="Wipf D."/>
            <person name="Zambonelli A."/>
            <person name="Paolocci F."/>
            <person name="Nowrousian M."/>
            <person name="Ottonello S."/>
            <person name="Baldrian P."/>
            <person name="Spatafora J.W."/>
            <person name="Henrissat B."/>
            <person name="Nagy L.G."/>
            <person name="Aury J.M."/>
            <person name="Wincker P."/>
            <person name="Grigoriev I.V."/>
            <person name="Bonfante P."/>
            <person name="Martin F.M."/>
        </authorList>
    </citation>
    <scope>NUCLEOTIDE SEQUENCE [LARGE SCALE GENOMIC DNA]</scope>
    <source>
        <strain evidence="2 3">ATCC MYA-4762</strain>
    </source>
</reference>
<dbReference type="Proteomes" id="UP000267821">
    <property type="component" value="Unassembled WGS sequence"/>
</dbReference>
<proteinExistence type="predicted"/>
<sequence>MHLGRRYDQTGDLQELEAAISRSEAAVQAIPEGTPDQAAMLSNRGIYLKRRYERTGDHHSLEAALDADCSAWSIISAPILIRLQAASRAAETLVFNTMLKDLSRACSLLRNALHLLPLVTSRSLEREDQQHILGQLSGLASLAASVSLEVGDSPLEALRLLELGRSITNGQLLDYRSDISHLKENYPTLAQDFDSLRQELDSPFQRAIHRRNKVAKDLNHLLMQIRQKPGFESFLRAESEAYLLLAAHKGPIVVLNVTKLRSDAILVTKAQLLEWLWKAAVQPVLRELGFYPGPKEVGGKPPVDPLPRIWWIGVGLMAKAPLHAAAKFKKGRVQMTTLQYCLPSYTSTVRALQYSRSRQRQQNASMLVVTMPTTPGTSSLRGVTKEVDGIKENLRDFSTVEILERPSAERILRVLPGYSIAHFACHGVSLINPADSHLLLLKEDTEAVDRLRVKDIAALKLPKARLAYLSACSTAESTSSDLVDEVTHIVSSFHIAGFSHVIGTLWPSNDQACQKMAVDFYSMLSKTDDVALSYRTAIMGLMKEKPFQPLYWAPFIHFGA</sequence>
<dbReference type="STRING" id="1051890.A0A3N4LZN2"/>
<feature type="domain" description="CHAT" evidence="1">
    <location>
        <begin position="272"/>
        <end position="559"/>
    </location>
</feature>
<dbReference type="OrthoDB" id="9991317at2759"/>
<evidence type="ECO:0000313" key="3">
    <source>
        <dbReference type="Proteomes" id="UP000267821"/>
    </source>
</evidence>
<evidence type="ECO:0000259" key="1">
    <source>
        <dbReference type="Pfam" id="PF12770"/>
    </source>
</evidence>
<evidence type="ECO:0000313" key="2">
    <source>
        <dbReference type="EMBL" id="RPB27039.1"/>
    </source>
</evidence>
<dbReference type="InParanoid" id="A0A3N4LZN2"/>